<dbReference type="GO" id="GO:0016020">
    <property type="term" value="C:membrane"/>
    <property type="evidence" value="ECO:0007669"/>
    <property type="project" value="UniProtKB-SubCell"/>
</dbReference>
<keyword evidence="8" id="KW-1185">Reference proteome</keyword>
<dbReference type="SMART" id="SM01396">
    <property type="entry name" value="BC10"/>
    <property type="match status" value="1"/>
</dbReference>
<dbReference type="Proteomes" id="UP000015241">
    <property type="component" value="Unassembled WGS sequence"/>
</dbReference>
<gene>
    <name evidence="7" type="ORF">FOMPIDRAFT_1036973</name>
</gene>
<protein>
    <submittedName>
        <fullName evidence="7">Uncharacterized protein</fullName>
    </submittedName>
</protein>
<dbReference type="OrthoDB" id="5563033at2759"/>
<feature type="transmembrane region" description="Helical" evidence="6">
    <location>
        <begin position="6"/>
        <end position="26"/>
    </location>
</feature>
<keyword evidence="3 6" id="KW-1133">Transmembrane helix</keyword>
<evidence type="ECO:0000313" key="7">
    <source>
        <dbReference type="EMBL" id="EPS99587.1"/>
    </source>
</evidence>
<evidence type="ECO:0000256" key="3">
    <source>
        <dbReference type="ARBA" id="ARBA00022989"/>
    </source>
</evidence>
<dbReference type="Pfam" id="PF06726">
    <property type="entry name" value="BC10"/>
    <property type="match status" value="1"/>
</dbReference>
<accession>S8E494</accession>
<evidence type="ECO:0000256" key="1">
    <source>
        <dbReference type="ARBA" id="ARBA00004370"/>
    </source>
</evidence>
<dbReference type="AlphaFoldDB" id="S8E494"/>
<evidence type="ECO:0000313" key="8">
    <source>
        <dbReference type="Proteomes" id="UP000015241"/>
    </source>
</evidence>
<comment type="subcellular location">
    <subcellularLocation>
        <location evidence="1">Membrane</location>
    </subcellularLocation>
</comment>
<dbReference type="InterPro" id="IPR009598">
    <property type="entry name" value="BCALP"/>
</dbReference>
<evidence type="ECO:0000256" key="2">
    <source>
        <dbReference type="ARBA" id="ARBA00022692"/>
    </source>
</evidence>
<feature type="compositionally biased region" description="Polar residues" evidence="5">
    <location>
        <begin position="157"/>
        <end position="176"/>
    </location>
</feature>
<dbReference type="PANTHER" id="PTHR13259:SF1">
    <property type="entry name" value="BLADDER CANCER-ASSOCIATED PROTEIN"/>
    <property type="match status" value="1"/>
</dbReference>
<sequence length="278" mass="31871">MACTRWYLPLVLLPFPVASPYFLWLFLFSTTLHARPCFYCIIMLSALFMSSCYWPPVSLESNLSVPWSDNITTYADALASMLPNLPEDMKPTDVPMLNRCWCDLTDTGLFEQFNVSDWERRSILSLKERLEVQLKESGVETPFEPEVPEPEPEGTPSQENNEASATPHEGSNTNWTDEPRLKLSGIWDQVSAWSFSRKPQPSDAPTTPTRASRSRWTWAGDNYTPRVRRMTDIFNDAPIHTTTIRPSPTGVLRKEYDLRPYGFDVVLDFSWEKTNAES</sequence>
<proteinExistence type="predicted"/>
<dbReference type="InParanoid" id="S8E494"/>
<keyword evidence="4 6" id="KW-0472">Membrane</keyword>
<evidence type="ECO:0000256" key="4">
    <source>
        <dbReference type="ARBA" id="ARBA00023136"/>
    </source>
</evidence>
<evidence type="ECO:0000256" key="5">
    <source>
        <dbReference type="SAM" id="MobiDB-lite"/>
    </source>
</evidence>
<dbReference type="EMBL" id="KE504155">
    <property type="protein sequence ID" value="EPS99587.1"/>
    <property type="molecule type" value="Genomic_DNA"/>
</dbReference>
<evidence type="ECO:0000256" key="6">
    <source>
        <dbReference type="SAM" id="Phobius"/>
    </source>
</evidence>
<feature type="region of interest" description="Disordered" evidence="5">
    <location>
        <begin position="136"/>
        <end position="178"/>
    </location>
</feature>
<name>S8E494_FOMSC</name>
<feature type="region of interest" description="Disordered" evidence="5">
    <location>
        <begin position="194"/>
        <end position="214"/>
    </location>
</feature>
<reference evidence="7 8" key="1">
    <citation type="journal article" date="2012" name="Science">
        <title>The Paleozoic origin of enzymatic lignin decomposition reconstructed from 31 fungal genomes.</title>
        <authorList>
            <person name="Floudas D."/>
            <person name="Binder M."/>
            <person name="Riley R."/>
            <person name="Barry K."/>
            <person name="Blanchette R.A."/>
            <person name="Henrissat B."/>
            <person name="Martinez A.T."/>
            <person name="Otillar R."/>
            <person name="Spatafora J.W."/>
            <person name="Yadav J.S."/>
            <person name="Aerts A."/>
            <person name="Benoit I."/>
            <person name="Boyd A."/>
            <person name="Carlson A."/>
            <person name="Copeland A."/>
            <person name="Coutinho P.M."/>
            <person name="de Vries R.P."/>
            <person name="Ferreira P."/>
            <person name="Findley K."/>
            <person name="Foster B."/>
            <person name="Gaskell J."/>
            <person name="Glotzer D."/>
            <person name="Gorecki P."/>
            <person name="Heitman J."/>
            <person name="Hesse C."/>
            <person name="Hori C."/>
            <person name="Igarashi K."/>
            <person name="Jurgens J.A."/>
            <person name="Kallen N."/>
            <person name="Kersten P."/>
            <person name="Kohler A."/>
            <person name="Kuees U."/>
            <person name="Kumar T.K.A."/>
            <person name="Kuo A."/>
            <person name="LaButti K."/>
            <person name="Larrondo L.F."/>
            <person name="Lindquist E."/>
            <person name="Ling A."/>
            <person name="Lombard V."/>
            <person name="Lucas S."/>
            <person name="Lundell T."/>
            <person name="Martin R."/>
            <person name="McLaughlin D.J."/>
            <person name="Morgenstern I."/>
            <person name="Morin E."/>
            <person name="Murat C."/>
            <person name="Nagy L.G."/>
            <person name="Nolan M."/>
            <person name="Ohm R.A."/>
            <person name="Patyshakuliyeva A."/>
            <person name="Rokas A."/>
            <person name="Ruiz-Duenas F.J."/>
            <person name="Sabat G."/>
            <person name="Salamov A."/>
            <person name="Samejima M."/>
            <person name="Schmutz J."/>
            <person name="Slot J.C."/>
            <person name="St John F."/>
            <person name="Stenlid J."/>
            <person name="Sun H."/>
            <person name="Sun S."/>
            <person name="Syed K."/>
            <person name="Tsang A."/>
            <person name="Wiebenga A."/>
            <person name="Young D."/>
            <person name="Pisabarro A."/>
            <person name="Eastwood D.C."/>
            <person name="Martin F."/>
            <person name="Cullen D."/>
            <person name="Grigoriev I.V."/>
            <person name="Hibbett D.S."/>
        </authorList>
    </citation>
    <scope>NUCLEOTIDE SEQUENCE</scope>
    <source>
        <strain evidence="8">FP-58527</strain>
    </source>
</reference>
<organism evidence="7 8">
    <name type="scientific">Fomitopsis schrenkii</name>
    <name type="common">Brown rot fungus</name>
    <dbReference type="NCBI Taxonomy" id="2126942"/>
    <lineage>
        <taxon>Eukaryota</taxon>
        <taxon>Fungi</taxon>
        <taxon>Dikarya</taxon>
        <taxon>Basidiomycota</taxon>
        <taxon>Agaricomycotina</taxon>
        <taxon>Agaricomycetes</taxon>
        <taxon>Polyporales</taxon>
        <taxon>Fomitopsis</taxon>
    </lineage>
</organism>
<dbReference type="HOGENOM" id="CLU_095052_0_0_1"/>
<feature type="transmembrane region" description="Helical" evidence="6">
    <location>
        <begin position="38"/>
        <end position="56"/>
    </location>
</feature>
<dbReference type="PANTHER" id="PTHR13259">
    <property type="entry name" value="BLADDER CANCER 10 KD PROTEIN HOMOLOG"/>
    <property type="match status" value="1"/>
</dbReference>
<dbReference type="eggNOG" id="ENOG502S4C9">
    <property type="taxonomic scope" value="Eukaryota"/>
</dbReference>
<keyword evidence="2 6" id="KW-0812">Transmembrane</keyword>